<protein>
    <submittedName>
        <fullName evidence="1">Uncharacterized protein</fullName>
    </submittedName>
</protein>
<organism evidence="1 2">
    <name type="scientific">Candidatus Fimimonas merdipullorum</name>
    <dbReference type="NCBI Taxonomy" id="2840822"/>
    <lineage>
        <taxon>Bacteria</taxon>
        <taxon>Pseudomonadati</taxon>
        <taxon>Myxococcota</taxon>
        <taxon>Myxococcia</taxon>
        <taxon>Myxococcales</taxon>
        <taxon>Cystobacterineae</taxon>
        <taxon>Myxococcaceae</taxon>
        <taxon>Myxococcaceae incertae sedis</taxon>
        <taxon>Candidatus Fimimonas</taxon>
    </lineage>
</organism>
<reference evidence="1" key="1">
    <citation type="submission" date="2020-10" db="EMBL/GenBank/DDBJ databases">
        <authorList>
            <person name="Gilroy R."/>
        </authorList>
    </citation>
    <scope>NUCLEOTIDE SEQUENCE</scope>
    <source>
        <strain evidence="1">ChiHjej12B11-7776</strain>
    </source>
</reference>
<name>A0A9D1MYS4_9BACT</name>
<evidence type="ECO:0000313" key="1">
    <source>
        <dbReference type="EMBL" id="HIU91488.1"/>
    </source>
</evidence>
<sequence length="60" mass="7168">MTSKVTSTMYELMRRSELEDDDGMDICDAQAKETTDEAQKFKQKYKEFYSDVKTDVREDW</sequence>
<reference evidence="1" key="2">
    <citation type="journal article" date="2021" name="PeerJ">
        <title>Extensive microbial diversity within the chicken gut microbiome revealed by metagenomics and culture.</title>
        <authorList>
            <person name="Gilroy R."/>
            <person name="Ravi A."/>
            <person name="Getino M."/>
            <person name="Pursley I."/>
            <person name="Horton D.L."/>
            <person name="Alikhan N.F."/>
            <person name="Baker D."/>
            <person name="Gharbi K."/>
            <person name="Hall N."/>
            <person name="Watson M."/>
            <person name="Adriaenssens E.M."/>
            <person name="Foster-Nyarko E."/>
            <person name="Jarju S."/>
            <person name="Secka A."/>
            <person name="Antonio M."/>
            <person name="Oren A."/>
            <person name="Chaudhuri R.R."/>
            <person name="La Ragione R."/>
            <person name="Hildebrand F."/>
            <person name="Pallen M.J."/>
        </authorList>
    </citation>
    <scope>NUCLEOTIDE SEQUENCE</scope>
    <source>
        <strain evidence="1">ChiHjej12B11-7776</strain>
    </source>
</reference>
<dbReference type="AlphaFoldDB" id="A0A9D1MYS4"/>
<proteinExistence type="predicted"/>
<dbReference type="Proteomes" id="UP000886852">
    <property type="component" value="Unassembled WGS sequence"/>
</dbReference>
<evidence type="ECO:0000313" key="2">
    <source>
        <dbReference type="Proteomes" id="UP000886852"/>
    </source>
</evidence>
<comment type="caution">
    <text evidence="1">The sequence shown here is derived from an EMBL/GenBank/DDBJ whole genome shotgun (WGS) entry which is preliminary data.</text>
</comment>
<accession>A0A9D1MYS4</accession>
<gene>
    <name evidence="1" type="ORF">IAC72_05720</name>
</gene>
<dbReference type="EMBL" id="DVOC01000103">
    <property type="protein sequence ID" value="HIU91488.1"/>
    <property type="molecule type" value="Genomic_DNA"/>
</dbReference>